<evidence type="ECO:0000313" key="1">
    <source>
        <dbReference type="EMBL" id="KAF6141468.1"/>
    </source>
</evidence>
<sequence>MIKITIHERQRDKPLSIACILRKFSEYARPLPIKANKKVPKWFQTIPLILLVLFELPQRLRMLNLINMFSTAPTVAEVESPEVEIEVRNKGDLIMKFHHLSTSIAVLPSLLKNQTS</sequence>
<gene>
    <name evidence="1" type="ORF">GIB67_021284</name>
</gene>
<proteinExistence type="predicted"/>
<keyword evidence="2" id="KW-1185">Reference proteome</keyword>
<accession>A0A7J7LFY1</accession>
<dbReference type="AlphaFoldDB" id="A0A7J7LFY1"/>
<protein>
    <submittedName>
        <fullName evidence="1">Uncharacterized protein</fullName>
    </submittedName>
</protein>
<organism evidence="1 2">
    <name type="scientific">Kingdonia uniflora</name>
    <dbReference type="NCBI Taxonomy" id="39325"/>
    <lineage>
        <taxon>Eukaryota</taxon>
        <taxon>Viridiplantae</taxon>
        <taxon>Streptophyta</taxon>
        <taxon>Embryophyta</taxon>
        <taxon>Tracheophyta</taxon>
        <taxon>Spermatophyta</taxon>
        <taxon>Magnoliopsida</taxon>
        <taxon>Ranunculales</taxon>
        <taxon>Circaeasteraceae</taxon>
        <taxon>Kingdonia</taxon>
    </lineage>
</organism>
<dbReference type="Proteomes" id="UP000541444">
    <property type="component" value="Unassembled WGS sequence"/>
</dbReference>
<reference evidence="1 2" key="1">
    <citation type="journal article" date="2020" name="IScience">
        <title>Genome Sequencing of the Endangered Kingdonia uniflora (Circaeasteraceae, Ranunculales) Reveals Potential Mechanisms of Evolutionary Specialization.</title>
        <authorList>
            <person name="Sun Y."/>
            <person name="Deng T."/>
            <person name="Zhang A."/>
            <person name="Moore M.J."/>
            <person name="Landis J.B."/>
            <person name="Lin N."/>
            <person name="Zhang H."/>
            <person name="Zhang X."/>
            <person name="Huang J."/>
            <person name="Zhang X."/>
            <person name="Sun H."/>
            <person name="Wang H."/>
        </authorList>
    </citation>
    <scope>NUCLEOTIDE SEQUENCE [LARGE SCALE GENOMIC DNA]</scope>
    <source>
        <strain evidence="1">TB1705</strain>
        <tissue evidence="1">Leaf</tissue>
    </source>
</reference>
<comment type="caution">
    <text evidence="1">The sequence shown here is derived from an EMBL/GenBank/DDBJ whole genome shotgun (WGS) entry which is preliminary data.</text>
</comment>
<dbReference type="EMBL" id="JACGCM010002327">
    <property type="protein sequence ID" value="KAF6141468.1"/>
    <property type="molecule type" value="Genomic_DNA"/>
</dbReference>
<evidence type="ECO:0000313" key="2">
    <source>
        <dbReference type="Proteomes" id="UP000541444"/>
    </source>
</evidence>
<name>A0A7J7LFY1_9MAGN</name>